<evidence type="ECO:0000256" key="1">
    <source>
        <dbReference type="SAM" id="Phobius"/>
    </source>
</evidence>
<evidence type="ECO:0000313" key="2">
    <source>
        <dbReference type="EMBL" id="CAH0728576.1"/>
    </source>
</evidence>
<keyword evidence="1" id="KW-0472">Membrane</keyword>
<feature type="non-terminal residue" evidence="2">
    <location>
        <position position="95"/>
    </location>
</feature>
<dbReference type="OrthoDB" id="6436512at2759"/>
<dbReference type="EMBL" id="OV170227">
    <property type="protein sequence ID" value="CAH0728576.1"/>
    <property type="molecule type" value="Genomic_DNA"/>
</dbReference>
<dbReference type="AlphaFoldDB" id="A0A8J9YI22"/>
<reference evidence="2" key="1">
    <citation type="submission" date="2021-12" db="EMBL/GenBank/DDBJ databases">
        <authorList>
            <person name="Martin H S."/>
        </authorList>
    </citation>
    <scope>NUCLEOTIDE SEQUENCE</scope>
</reference>
<dbReference type="Proteomes" id="UP000838878">
    <property type="component" value="Chromosome 7"/>
</dbReference>
<protein>
    <submittedName>
        <fullName evidence="2">Uncharacterized protein</fullName>
    </submittedName>
</protein>
<evidence type="ECO:0000313" key="3">
    <source>
        <dbReference type="Proteomes" id="UP000838878"/>
    </source>
</evidence>
<gene>
    <name evidence="2" type="ORF">BINO364_LOCUS13778</name>
</gene>
<name>A0A8J9YI22_9NEOP</name>
<sequence>MNGSRRARTFTFIPEADDINVGLDFSLPFIKIPIKKTFDSASEYGFPGLGLPKININPMALALSSVIIFFVSVVGPIINKVFEFHDHNRFSRCKS</sequence>
<keyword evidence="1" id="KW-1133">Transmembrane helix</keyword>
<feature type="transmembrane region" description="Helical" evidence="1">
    <location>
        <begin position="59"/>
        <end position="82"/>
    </location>
</feature>
<proteinExistence type="predicted"/>
<keyword evidence="1" id="KW-0812">Transmembrane</keyword>
<accession>A0A8J9YI22</accession>
<keyword evidence="3" id="KW-1185">Reference proteome</keyword>
<organism evidence="2 3">
    <name type="scientific">Brenthis ino</name>
    <name type="common">lesser marbled fritillary</name>
    <dbReference type="NCBI Taxonomy" id="405034"/>
    <lineage>
        <taxon>Eukaryota</taxon>
        <taxon>Metazoa</taxon>
        <taxon>Ecdysozoa</taxon>
        <taxon>Arthropoda</taxon>
        <taxon>Hexapoda</taxon>
        <taxon>Insecta</taxon>
        <taxon>Pterygota</taxon>
        <taxon>Neoptera</taxon>
        <taxon>Endopterygota</taxon>
        <taxon>Lepidoptera</taxon>
        <taxon>Glossata</taxon>
        <taxon>Ditrysia</taxon>
        <taxon>Papilionoidea</taxon>
        <taxon>Nymphalidae</taxon>
        <taxon>Heliconiinae</taxon>
        <taxon>Argynnini</taxon>
        <taxon>Brenthis</taxon>
    </lineage>
</organism>